<dbReference type="SUPFAM" id="SSF55729">
    <property type="entry name" value="Acyl-CoA N-acyltransferases (Nat)"/>
    <property type="match status" value="1"/>
</dbReference>
<dbReference type="Gene3D" id="3.40.630.30">
    <property type="match status" value="1"/>
</dbReference>
<sequence length="229" mass="25453">MPLKSPDTSLDQLISLDVAGGEYSITTYRETDIDAMVEAFQLEAILDELISVPKPYTRDTGRVWLDAQLLAARTLLPLSTAQERNRVFFDERSDQPLRQIPLQVIRHGAQMIGVCSISPASCSPQVGELGYWLLPTYHKKGIMQAATRAILKYAAKEFGVRRIIGRAEGENIPSQKIIARLAEETGGKGIVEPSRGREKWPETKKGGMERDVLSWEWSVSADGDLQGEL</sequence>
<dbReference type="PANTHER" id="PTHR43792:SF16">
    <property type="entry name" value="N-ACETYLTRANSFERASE DOMAIN-CONTAINING PROTEIN"/>
    <property type="match status" value="1"/>
</dbReference>
<gene>
    <name evidence="3" type="ORF">RCO7_00587</name>
</gene>
<evidence type="ECO:0000256" key="1">
    <source>
        <dbReference type="SAM" id="MobiDB-lite"/>
    </source>
</evidence>
<dbReference type="CDD" id="cd04301">
    <property type="entry name" value="NAT_SF"/>
    <property type="match status" value="1"/>
</dbReference>
<keyword evidence="4" id="KW-1185">Reference proteome</keyword>
<protein>
    <recommendedName>
        <fullName evidence="2">N-acetyltransferase domain-containing protein</fullName>
    </recommendedName>
</protein>
<dbReference type="Proteomes" id="UP000178129">
    <property type="component" value="Unassembled WGS sequence"/>
</dbReference>
<dbReference type="InterPro" id="IPR051531">
    <property type="entry name" value="N-acetyltransferase"/>
</dbReference>
<dbReference type="GO" id="GO:0016747">
    <property type="term" value="F:acyltransferase activity, transferring groups other than amino-acyl groups"/>
    <property type="evidence" value="ECO:0007669"/>
    <property type="project" value="InterPro"/>
</dbReference>
<dbReference type="AlphaFoldDB" id="A0A1E1KMT6"/>
<evidence type="ECO:0000313" key="4">
    <source>
        <dbReference type="Proteomes" id="UP000178129"/>
    </source>
</evidence>
<dbReference type="InterPro" id="IPR016181">
    <property type="entry name" value="Acyl_CoA_acyltransferase"/>
</dbReference>
<dbReference type="STRING" id="914237.A0A1E1KMT6"/>
<proteinExistence type="predicted"/>
<name>A0A1E1KMT6_9HELO</name>
<comment type="caution">
    <text evidence="3">The sequence shown here is derived from an EMBL/GenBank/DDBJ whole genome shotgun (WGS) entry which is preliminary data.</text>
</comment>
<reference evidence="4" key="1">
    <citation type="submission" date="2016-03" db="EMBL/GenBank/DDBJ databases">
        <authorList>
            <person name="Ploux O."/>
        </authorList>
    </citation>
    <scope>NUCLEOTIDE SEQUENCE [LARGE SCALE GENOMIC DNA]</scope>
    <source>
        <strain evidence="4">UK7</strain>
    </source>
</reference>
<dbReference type="PANTHER" id="PTHR43792">
    <property type="entry name" value="GNAT FAMILY, PUTATIVE (AFU_ORTHOLOGUE AFUA_3G00765)-RELATED-RELATED"/>
    <property type="match status" value="1"/>
</dbReference>
<evidence type="ECO:0000313" key="3">
    <source>
        <dbReference type="EMBL" id="CZS99329.1"/>
    </source>
</evidence>
<evidence type="ECO:0000259" key="2">
    <source>
        <dbReference type="Pfam" id="PF13302"/>
    </source>
</evidence>
<feature type="region of interest" description="Disordered" evidence="1">
    <location>
        <begin position="188"/>
        <end position="209"/>
    </location>
</feature>
<dbReference type="EMBL" id="FJUW01000016">
    <property type="protein sequence ID" value="CZS99329.1"/>
    <property type="molecule type" value="Genomic_DNA"/>
</dbReference>
<organism evidence="3 4">
    <name type="scientific">Rhynchosporium graminicola</name>
    <dbReference type="NCBI Taxonomy" id="2792576"/>
    <lineage>
        <taxon>Eukaryota</taxon>
        <taxon>Fungi</taxon>
        <taxon>Dikarya</taxon>
        <taxon>Ascomycota</taxon>
        <taxon>Pezizomycotina</taxon>
        <taxon>Leotiomycetes</taxon>
        <taxon>Helotiales</taxon>
        <taxon>Ploettnerulaceae</taxon>
        <taxon>Rhynchosporium</taxon>
    </lineage>
</organism>
<dbReference type="Pfam" id="PF13302">
    <property type="entry name" value="Acetyltransf_3"/>
    <property type="match status" value="1"/>
</dbReference>
<accession>A0A1E1KMT6</accession>
<dbReference type="InterPro" id="IPR000182">
    <property type="entry name" value="GNAT_dom"/>
</dbReference>
<dbReference type="InParanoid" id="A0A1E1KMT6"/>
<feature type="compositionally biased region" description="Basic and acidic residues" evidence="1">
    <location>
        <begin position="194"/>
        <end position="209"/>
    </location>
</feature>
<feature type="domain" description="N-acetyltransferase" evidence="2">
    <location>
        <begin position="27"/>
        <end position="181"/>
    </location>
</feature>